<dbReference type="OrthoDB" id="2297442at2"/>
<keyword evidence="6" id="KW-1185">Reference proteome</keyword>
<dbReference type="InterPro" id="IPR000835">
    <property type="entry name" value="HTH_MarR-typ"/>
</dbReference>
<dbReference type="PANTHER" id="PTHR42756:SF1">
    <property type="entry name" value="TRANSCRIPTIONAL REPRESSOR OF EMRAB OPERON"/>
    <property type="match status" value="1"/>
</dbReference>
<dbReference type="PRINTS" id="PR00598">
    <property type="entry name" value="HTHMARR"/>
</dbReference>
<sequence length="140" mass="15981">MNANDIISLISKIREKVNKRLITEMERYGIEGIATSHGDILHALNHRSRMTMAEIASVIGKDKSTVTALVEKLVRLEYVAKERNTTDTRIIYVTLTPKGEELKPVFDKISKEILDAFYAGISEEEKKILFRLLNKIYSNL</sequence>
<dbReference type="RefSeq" id="WP_073587884.1">
    <property type="nucleotide sequence ID" value="NZ_FRFD01000003.1"/>
</dbReference>
<dbReference type="Gene3D" id="1.10.10.10">
    <property type="entry name" value="Winged helix-like DNA-binding domain superfamily/Winged helix DNA-binding domain"/>
    <property type="match status" value="1"/>
</dbReference>
<dbReference type="GO" id="GO:0003700">
    <property type="term" value="F:DNA-binding transcription factor activity"/>
    <property type="evidence" value="ECO:0007669"/>
    <property type="project" value="InterPro"/>
</dbReference>
<proteinExistence type="predicted"/>
<dbReference type="AlphaFoldDB" id="A0A1M7XYU3"/>
<dbReference type="InterPro" id="IPR036390">
    <property type="entry name" value="WH_DNA-bd_sf"/>
</dbReference>
<name>A0A1M7XYU3_9FIRM</name>
<evidence type="ECO:0000256" key="2">
    <source>
        <dbReference type="ARBA" id="ARBA00023125"/>
    </source>
</evidence>
<organism evidence="5 6">
    <name type="scientific">Anaerocolumna xylanovorans DSM 12503</name>
    <dbReference type="NCBI Taxonomy" id="1121345"/>
    <lineage>
        <taxon>Bacteria</taxon>
        <taxon>Bacillati</taxon>
        <taxon>Bacillota</taxon>
        <taxon>Clostridia</taxon>
        <taxon>Lachnospirales</taxon>
        <taxon>Lachnospiraceae</taxon>
        <taxon>Anaerocolumna</taxon>
    </lineage>
</organism>
<dbReference type="SMART" id="SM00347">
    <property type="entry name" value="HTH_MARR"/>
    <property type="match status" value="1"/>
</dbReference>
<gene>
    <name evidence="5" type="ORF">SAMN02745217_00522</name>
</gene>
<keyword evidence="1" id="KW-0805">Transcription regulation</keyword>
<dbReference type="InterPro" id="IPR036388">
    <property type="entry name" value="WH-like_DNA-bd_sf"/>
</dbReference>
<accession>A0A1M7XYU3</accession>
<feature type="domain" description="HTH marR-type" evidence="4">
    <location>
        <begin position="3"/>
        <end position="138"/>
    </location>
</feature>
<dbReference type="Proteomes" id="UP000184612">
    <property type="component" value="Unassembled WGS sequence"/>
</dbReference>
<dbReference type="EMBL" id="FRFD01000003">
    <property type="protein sequence ID" value="SHO44269.1"/>
    <property type="molecule type" value="Genomic_DNA"/>
</dbReference>
<evidence type="ECO:0000313" key="6">
    <source>
        <dbReference type="Proteomes" id="UP000184612"/>
    </source>
</evidence>
<dbReference type="GO" id="GO:0003677">
    <property type="term" value="F:DNA binding"/>
    <property type="evidence" value="ECO:0007669"/>
    <property type="project" value="UniProtKB-KW"/>
</dbReference>
<keyword evidence="3" id="KW-0804">Transcription</keyword>
<keyword evidence="2 5" id="KW-0238">DNA-binding</keyword>
<dbReference type="PROSITE" id="PS50995">
    <property type="entry name" value="HTH_MARR_2"/>
    <property type="match status" value="1"/>
</dbReference>
<dbReference type="SUPFAM" id="SSF46785">
    <property type="entry name" value="Winged helix' DNA-binding domain"/>
    <property type="match status" value="1"/>
</dbReference>
<dbReference type="PANTHER" id="PTHR42756">
    <property type="entry name" value="TRANSCRIPTIONAL REGULATOR, MARR"/>
    <property type="match status" value="1"/>
</dbReference>
<dbReference type="Pfam" id="PF12802">
    <property type="entry name" value="MarR_2"/>
    <property type="match status" value="1"/>
</dbReference>
<protein>
    <submittedName>
        <fullName evidence="5">DNA-binding transcriptional regulator, MarR family</fullName>
    </submittedName>
</protein>
<dbReference type="STRING" id="1121345.SAMN02745217_00522"/>
<evidence type="ECO:0000313" key="5">
    <source>
        <dbReference type="EMBL" id="SHO44269.1"/>
    </source>
</evidence>
<evidence type="ECO:0000256" key="3">
    <source>
        <dbReference type="ARBA" id="ARBA00023163"/>
    </source>
</evidence>
<reference evidence="5 6" key="1">
    <citation type="submission" date="2016-12" db="EMBL/GenBank/DDBJ databases">
        <authorList>
            <person name="Song W.-J."/>
            <person name="Kurnit D.M."/>
        </authorList>
    </citation>
    <scope>NUCLEOTIDE SEQUENCE [LARGE SCALE GENOMIC DNA]</scope>
    <source>
        <strain evidence="5 6">DSM 12503</strain>
    </source>
</reference>
<evidence type="ECO:0000259" key="4">
    <source>
        <dbReference type="PROSITE" id="PS50995"/>
    </source>
</evidence>
<evidence type="ECO:0000256" key="1">
    <source>
        <dbReference type="ARBA" id="ARBA00023015"/>
    </source>
</evidence>